<gene>
    <name evidence="2" type="ORF">EJO66_20190</name>
</gene>
<comment type="caution">
    <text evidence="2">The sequence shown here is derived from an EMBL/GenBank/DDBJ whole genome shotgun (WGS) entry which is preliminary data.</text>
</comment>
<name>A0ABY0A3C8_9BURK</name>
<feature type="signal peptide" evidence="1">
    <location>
        <begin position="1"/>
        <end position="22"/>
    </location>
</feature>
<organism evidence="2 3">
    <name type="scientific">Variovorax beijingensis</name>
    <dbReference type="NCBI Taxonomy" id="2496117"/>
    <lineage>
        <taxon>Bacteria</taxon>
        <taxon>Pseudomonadati</taxon>
        <taxon>Pseudomonadota</taxon>
        <taxon>Betaproteobacteria</taxon>
        <taxon>Burkholderiales</taxon>
        <taxon>Comamonadaceae</taxon>
        <taxon>Variovorax</taxon>
    </lineage>
</organism>
<dbReference type="EMBL" id="RXFQ01000011">
    <property type="protein sequence ID" value="RSZ33506.1"/>
    <property type="molecule type" value="Genomic_DNA"/>
</dbReference>
<proteinExistence type="predicted"/>
<dbReference type="SUPFAM" id="SSF51445">
    <property type="entry name" value="(Trans)glycosidases"/>
    <property type="match status" value="1"/>
</dbReference>
<feature type="chain" id="PRO_5045069866" description="Glycoside hydrolase family 5 domain-containing protein" evidence="1">
    <location>
        <begin position="23"/>
        <end position="389"/>
    </location>
</feature>
<reference evidence="2 3" key="1">
    <citation type="submission" date="2018-12" db="EMBL/GenBank/DDBJ databases">
        <title>The genome sequences of strain 502.</title>
        <authorList>
            <person name="Gao J."/>
            <person name="Sun J."/>
        </authorList>
    </citation>
    <scope>NUCLEOTIDE SEQUENCE [LARGE SCALE GENOMIC DNA]</scope>
    <source>
        <strain evidence="2 3">502</strain>
    </source>
</reference>
<sequence length="389" mass="43017">MTHYLKLALLFCTLFISSLSLAADKWSIGFNEPFISGYMKSKGHWCTECPTNTYQADAALINGRILDLASQRHVGAFREIIPLAALRPNSTTNHYEDVIDIISIYSNYNLKLTLTFGLPIPSWMSPNGSAWTPMPTSDQEWATLKNSLALEMGNLVQALWNSPRVNRTWMTTHLFVEGFNEFDSLQNTSGSTANSSPTRAADLQNGIQWYLNLYGTSVQTLMPSVVGVYAGYGSGVADPQAQYISDYYQLYGTGLPNAHIYVRNDFEFQGYGDLLNKLRTRVLAIDQILPSTLKGKLVIGETGAADRVPPNCTAQSPGGSLAIAQRDSYYAAVGFDSEINSRVEMILFWRLMNLPANQLPSCEAYFGVVHDDNSGYKAVGLNLFNYLGN</sequence>
<evidence type="ECO:0008006" key="4">
    <source>
        <dbReference type="Google" id="ProtNLM"/>
    </source>
</evidence>
<evidence type="ECO:0000313" key="3">
    <source>
        <dbReference type="Proteomes" id="UP000271137"/>
    </source>
</evidence>
<keyword evidence="3" id="KW-1185">Reference proteome</keyword>
<dbReference type="InterPro" id="IPR017853">
    <property type="entry name" value="GH"/>
</dbReference>
<dbReference type="RefSeq" id="WP_125965897.1">
    <property type="nucleotide sequence ID" value="NZ_RXFQ01000011.1"/>
</dbReference>
<evidence type="ECO:0000313" key="2">
    <source>
        <dbReference type="EMBL" id="RSZ33506.1"/>
    </source>
</evidence>
<evidence type="ECO:0000256" key="1">
    <source>
        <dbReference type="SAM" id="SignalP"/>
    </source>
</evidence>
<dbReference type="Proteomes" id="UP000271137">
    <property type="component" value="Unassembled WGS sequence"/>
</dbReference>
<keyword evidence="1" id="KW-0732">Signal</keyword>
<protein>
    <recommendedName>
        <fullName evidence="4">Glycoside hydrolase family 5 domain-containing protein</fullName>
    </recommendedName>
</protein>
<accession>A0ABY0A3C8</accession>